<dbReference type="EMBL" id="ML170156">
    <property type="protein sequence ID" value="TDL29055.1"/>
    <property type="molecule type" value="Genomic_DNA"/>
</dbReference>
<evidence type="ECO:0000313" key="1">
    <source>
        <dbReference type="EMBL" id="TDL29055.1"/>
    </source>
</evidence>
<organism evidence="1 2">
    <name type="scientific">Rickenella mellea</name>
    <dbReference type="NCBI Taxonomy" id="50990"/>
    <lineage>
        <taxon>Eukaryota</taxon>
        <taxon>Fungi</taxon>
        <taxon>Dikarya</taxon>
        <taxon>Basidiomycota</taxon>
        <taxon>Agaricomycotina</taxon>
        <taxon>Agaricomycetes</taxon>
        <taxon>Hymenochaetales</taxon>
        <taxon>Rickenellaceae</taxon>
        <taxon>Rickenella</taxon>
    </lineage>
</organism>
<sequence length="91" mass="10535">MDHRIRRETQPWHLGKGDVATEKVLFKIMRDTRMASFCTVKCHNGARNTGLCLQLGNSWSRCGMHSVTKEKIETVKRVLETEEEPKWYGAD</sequence>
<keyword evidence="2" id="KW-1185">Reference proteome</keyword>
<proteinExistence type="predicted"/>
<reference evidence="1 2" key="1">
    <citation type="submission" date="2018-06" db="EMBL/GenBank/DDBJ databases">
        <title>A transcriptomic atlas of mushroom development highlights an independent origin of complex multicellularity.</title>
        <authorList>
            <consortium name="DOE Joint Genome Institute"/>
            <person name="Krizsan K."/>
            <person name="Almasi E."/>
            <person name="Merenyi Z."/>
            <person name="Sahu N."/>
            <person name="Viragh M."/>
            <person name="Koszo T."/>
            <person name="Mondo S."/>
            <person name="Kiss B."/>
            <person name="Balint B."/>
            <person name="Kues U."/>
            <person name="Barry K."/>
            <person name="Hegedus J.C."/>
            <person name="Henrissat B."/>
            <person name="Johnson J."/>
            <person name="Lipzen A."/>
            <person name="Ohm R."/>
            <person name="Nagy I."/>
            <person name="Pangilinan J."/>
            <person name="Yan J."/>
            <person name="Xiong Y."/>
            <person name="Grigoriev I.V."/>
            <person name="Hibbett D.S."/>
            <person name="Nagy L.G."/>
        </authorList>
    </citation>
    <scope>NUCLEOTIDE SEQUENCE [LARGE SCALE GENOMIC DNA]</scope>
    <source>
        <strain evidence="1 2">SZMC22713</strain>
    </source>
</reference>
<protein>
    <submittedName>
        <fullName evidence="1">Uncharacterized protein</fullName>
    </submittedName>
</protein>
<accession>A0A4R5XES2</accession>
<gene>
    <name evidence="1" type="ORF">BD410DRAFT_2136</name>
</gene>
<dbReference type="Proteomes" id="UP000294933">
    <property type="component" value="Unassembled WGS sequence"/>
</dbReference>
<evidence type="ECO:0000313" key="2">
    <source>
        <dbReference type="Proteomes" id="UP000294933"/>
    </source>
</evidence>
<dbReference type="AlphaFoldDB" id="A0A4R5XES2"/>
<name>A0A4R5XES2_9AGAM</name>
<dbReference type="VEuPathDB" id="FungiDB:BD410DRAFT_2136"/>